<gene>
    <name evidence="1" type="ORF">C2S53_005555</name>
</gene>
<reference evidence="1 2" key="1">
    <citation type="journal article" date="2021" name="Nat. Commun.">
        <title>Incipient diploidization of the medicinal plant Perilla within 10,000 years.</title>
        <authorList>
            <person name="Zhang Y."/>
            <person name="Shen Q."/>
            <person name="Leng L."/>
            <person name="Zhang D."/>
            <person name="Chen S."/>
            <person name="Shi Y."/>
            <person name="Ning Z."/>
            <person name="Chen S."/>
        </authorList>
    </citation>
    <scope>NUCLEOTIDE SEQUENCE [LARGE SCALE GENOMIC DNA]</scope>
    <source>
        <strain evidence="2">cv. PC099</strain>
    </source>
</reference>
<name>A0AAD4JF02_PERFH</name>
<dbReference type="AlphaFoldDB" id="A0AAD4JF02"/>
<accession>A0AAD4JF02</accession>
<keyword evidence="2" id="KW-1185">Reference proteome</keyword>
<dbReference type="Proteomes" id="UP001190926">
    <property type="component" value="Unassembled WGS sequence"/>
</dbReference>
<sequence>MTSFALPSVTAVPAPCSWKWKAAVRGKPLIFPSTDCYSSSSISIGRFDVRAFFPNPSQQPILKEALKVFNLLSHLRAFDFSFFTV</sequence>
<dbReference type="GO" id="GO:0016301">
    <property type="term" value="F:kinase activity"/>
    <property type="evidence" value="ECO:0007669"/>
    <property type="project" value="UniProtKB-KW"/>
</dbReference>
<evidence type="ECO:0000313" key="2">
    <source>
        <dbReference type="Proteomes" id="UP001190926"/>
    </source>
</evidence>
<dbReference type="EMBL" id="SDAM02000072">
    <property type="protein sequence ID" value="KAH6832206.1"/>
    <property type="molecule type" value="Genomic_DNA"/>
</dbReference>
<organism evidence="1 2">
    <name type="scientific">Perilla frutescens var. hirtella</name>
    <name type="common">Perilla citriodora</name>
    <name type="synonym">Perilla setoyensis</name>
    <dbReference type="NCBI Taxonomy" id="608512"/>
    <lineage>
        <taxon>Eukaryota</taxon>
        <taxon>Viridiplantae</taxon>
        <taxon>Streptophyta</taxon>
        <taxon>Embryophyta</taxon>
        <taxon>Tracheophyta</taxon>
        <taxon>Spermatophyta</taxon>
        <taxon>Magnoliopsida</taxon>
        <taxon>eudicotyledons</taxon>
        <taxon>Gunneridae</taxon>
        <taxon>Pentapetalae</taxon>
        <taxon>asterids</taxon>
        <taxon>lamiids</taxon>
        <taxon>Lamiales</taxon>
        <taxon>Lamiaceae</taxon>
        <taxon>Nepetoideae</taxon>
        <taxon>Elsholtzieae</taxon>
        <taxon>Perilla</taxon>
    </lineage>
</organism>
<protein>
    <submittedName>
        <fullName evidence="1">Concanavalin A-like lectin protein kinase family protein</fullName>
    </submittedName>
</protein>
<evidence type="ECO:0000313" key="1">
    <source>
        <dbReference type="EMBL" id="KAH6832206.1"/>
    </source>
</evidence>
<proteinExistence type="predicted"/>
<comment type="caution">
    <text evidence="1">The sequence shown here is derived from an EMBL/GenBank/DDBJ whole genome shotgun (WGS) entry which is preliminary data.</text>
</comment>